<evidence type="ECO:0008006" key="4">
    <source>
        <dbReference type="Google" id="ProtNLM"/>
    </source>
</evidence>
<dbReference type="Proteomes" id="UP000636793">
    <property type="component" value="Unassembled WGS sequence"/>
</dbReference>
<evidence type="ECO:0000256" key="1">
    <source>
        <dbReference type="SAM" id="SignalP"/>
    </source>
</evidence>
<dbReference type="EMBL" id="BMHI01000003">
    <property type="protein sequence ID" value="GGB32041.1"/>
    <property type="molecule type" value="Genomic_DNA"/>
</dbReference>
<organism evidence="2 3">
    <name type="scientific">Flexivirga endophytica</name>
    <dbReference type="NCBI Taxonomy" id="1849103"/>
    <lineage>
        <taxon>Bacteria</taxon>
        <taxon>Bacillati</taxon>
        <taxon>Actinomycetota</taxon>
        <taxon>Actinomycetes</taxon>
        <taxon>Micrococcales</taxon>
        <taxon>Dermacoccaceae</taxon>
        <taxon>Flexivirga</taxon>
    </lineage>
</organism>
<keyword evidence="3" id="KW-1185">Reference proteome</keyword>
<reference evidence="2" key="1">
    <citation type="journal article" date="2014" name="Int. J. Syst. Evol. Microbiol.">
        <title>Complete genome sequence of Corynebacterium casei LMG S-19264T (=DSM 44701T), isolated from a smear-ripened cheese.</title>
        <authorList>
            <consortium name="US DOE Joint Genome Institute (JGI-PGF)"/>
            <person name="Walter F."/>
            <person name="Albersmeier A."/>
            <person name="Kalinowski J."/>
            <person name="Ruckert C."/>
        </authorList>
    </citation>
    <scope>NUCLEOTIDE SEQUENCE</scope>
    <source>
        <strain evidence="2">CGMCC 1.15085</strain>
    </source>
</reference>
<feature type="chain" id="PRO_5037954830" description="SbsA Ig-like domain-containing protein" evidence="1">
    <location>
        <begin position="38"/>
        <end position="315"/>
    </location>
</feature>
<reference evidence="2" key="2">
    <citation type="submission" date="2020-09" db="EMBL/GenBank/DDBJ databases">
        <authorList>
            <person name="Sun Q."/>
            <person name="Zhou Y."/>
        </authorList>
    </citation>
    <scope>NUCLEOTIDE SEQUENCE</scope>
    <source>
        <strain evidence="2">CGMCC 1.15085</strain>
    </source>
</reference>
<gene>
    <name evidence="2" type="ORF">GCM10011492_23420</name>
</gene>
<feature type="signal peptide" evidence="1">
    <location>
        <begin position="1"/>
        <end position="37"/>
    </location>
</feature>
<sequence length="315" mass="31667">MFQHFPSRALRARVVLAILSALALLGALFAAPAPAGASPTPTATLSVSASTDPVLLAALNGAPGASIPTVLTAVNVQFEATVSLSSAQNKDTTVALSPRSGVGRLSTTQVVIPANTTSVTVDEKYDTATSALQIHAEAINSNKIASGNSAAFRVESSLSVLAGGSSPLTAGADGAGCTTVGPANPICGIVDLPNGTTTNAVMTIGPCNAGTPHCHTGNTVTQFIAGMTGLYTRADPARMTLVCDKSLCGKGGVPHYTAQWAQSATDPLTAAPACPSKGVIGADQDFCTDYVSSSRDNAGDLLLVVLFAKDVRGTI</sequence>
<evidence type="ECO:0000313" key="2">
    <source>
        <dbReference type="EMBL" id="GGB32041.1"/>
    </source>
</evidence>
<accession>A0A916WTT8</accession>
<name>A0A916WTT8_9MICO</name>
<comment type="caution">
    <text evidence="2">The sequence shown here is derived from an EMBL/GenBank/DDBJ whole genome shotgun (WGS) entry which is preliminary data.</text>
</comment>
<evidence type="ECO:0000313" key="3">
    <source>
        <dbReference type="Proteomes" id="UP000636793"/>
    </source>
</evidence>
<protein>
    <recommendedName>
        <fullName evidence="4">SbsA Ig-like domain-containing protein</fullName>
    </recommendedName>
</protein>
<keyword evidence="1" id="KW-0732">Signal</keyword>
<dbReference type="AlphaFoldDB" id="A0A916WTT8"/>
<proteinExistence type="predicted"/>